<gene>
    <name evidence="1" type="ORF">WFZ85_05045</name>
</gene>
<name>A0ABU9N558_9FLAO</name>
<dbReference type="EMBL" id="JBCGDO010000004">
    <property type="protein sequence ID" value="MEM0541969.1"/>
    <property type="molecule type" value="Genomic_DNA"/>
</dbReference>
<evidence type="ECO:0008006" key="3">
    <source>
        <dbReference type="Google" id="ProtNLM"/>
    </source>
</evidence>
<proteinExistence type="predicted"/>
<dbReference type="Proteomes" id="UP001460072">
    <property type="component" value="Unassembled WGS sequence"/>
</dbReference>
<dbReference type="SUPFAM" id="SSF53756">
    <property type="entry name" value="UDP-Glycosyltransferase/glycogen phosphorylase"/>
    <property type="match status" value="1"/>
</dbReference>
<evidence type="ECO:0000313" key="2">
    <source>
        <dbReference type="Proteomes" id="UP001460072"/>
    </source>
</evidence>
<accession>A0ABU9N558</accession>
<keyword evidence="2" id="KW-1185">Reference proteome</keyword>
<evidence type="ECO:0000313" key="1">
    <source>
        <dbReference type="EMBL" id="MEM0541969.1"/>
    </source>
</evidence>
<comment type="caution">
    <text evidence="1">The sequence shown here is derived from an EMBL/GenBank/DDBJ whole genome shotgun (WGS) entry which is preliminary data.</text>
</comment>
<sequence>MKLGIVITDGVGYRNFMMSDFLIEASHSFDELVIFSCLPSTVYTNLPSNVKVIELTVFKEKITTWLFRKTKELAHLHLHKKDNFGILDNLNANYPKTKNVRAFLTYMAFYWTHLFHTEKWIQWYTSLQQFSFKNDAVTKEYYDILIKENIDLLFVTHQRPSFIAPLIYVSQKLKVKTATFIFSWDNLASKGRMAANFDYYLVWSNLMKEELLYFYKSVTADAVNVVGTPQFEPYFLDRYKISKDKFYEKFGLDNSKQTLCFSCGDISTSKNDELYIETIAKAIIKKLLPDVNFIVRTSPAENPIRFQQVAALYPFIIWNFPKWDLSREGHQEDWSQRVPITEDVTDLRALTEYSTININMLSTMSLDFMVFDKPVINTVFGNDENKLYNDQRFLNYIHIKKLINSQSTKVATTDVELIQAINDYLLNPNLDSNFRKKLVDLQISKPINGTGKRIANELLQWIVNQKK</sequence>
<organism evidence="1 2">
    <name type="scientific">Flavobacterium aureirubrum</name>
    <dbReference type="NCBI Taxonomy" id="3133147"/>
    <lineage>
        <taxon>Bacteria</taxon>
        <taxon>Pseudomonadati</taxon>
        <taxon>Bacteroidota</taxon>
        <taxon>Flavobacteriia</taxon>
        <taxon>Flavobacteriales</taxon>
        <taxon>Flavobacteriaceae</taxon>
        <taxon>Flavobacterium</taxon>
    </lineage>
</organism>
<dbReference type="RefSeq" id="WP_342695190.1">
    <property type="nucleotide sequence ID" value="NZ_JBCGDO010000004.1"/>
</dbReference>
<protein>
    <recommendedName>
        <fullName evidence="3">CDP-Glycerol:Poly(Glycerophosphate) glycerophosphotransferase</fullName>
    </recommendedName>
</protein>
<reference evidence="1 2" key="1">
    <citation type="submission" date="2024-03" db="EMBL/GenBank/DDBJ databases">
        <title>Two novel species of the genus Flavobacterium exhibiting potentially degradation of complex polysaccharides.</title>
        <authorList>
            <person name="Lian X."/>
        </authorList>
    </citation>
    <scope>NUCLEOTIDE SEQUENCE [LARGE SCALE GENOMIC DNA]</scope>
    <source>
        <strain evidence="2">j3</strain>
    </source>
</reference>